<dbReference type="InterPro" id="IPR012349">
    <property type="entry name" value="Split_barrel_FMN-bd"/>
</dbReference>
<organism evidence="1 2">
    <name type="scientific">Janibacter alittae</name>
    <dbReference type="NCBI Taxonomy" id="3115209"/>
    <lineage>
        <taxon>Bacteria</taxon>
        <taxon>Bacillati</taxon>
        <taxon>Actinomycetota</taxon>
        <taxon>Actinomycetes</taxon>
        <taxon>Micrococcales</taxon>
        <taxon>Intrasporangiaceae</taxon>
        <taxon>Janibacter</taxon>
    </lineage>
</organism>
<keyword evidence="2" id="KW-1185">Reference proteome</keyword>
<evidence type="ECO:0000313" key="2">
    <source>
        <dbReference type="Proteomes" id="UP001382727"/>
    </source>
</evidence>
<accession>A0ABZ2MGW2</accession>
<proteinExistence type="predicted"/>
<dbReference type="Proteomes" id="UP001382727">
    <property type="component" value="Chromosome"/>
</dbReference>
<evidence type="ECO:0000313" key="1">
    <source>
        <dbReference type="EMBL" id="WXB76315.1"/>
    </source>
</evidence>
<name>A0ABZ2MGW2_9MICO</name>
<dbReference type="InterPro" id="IPR024747">
    <property type="entry name" value="Pyridox_Oxase-rel"/>
</dbReference>
<dbReference type="EMBL" id="CP144913">
    <property type="protein sequence ID" value="WXB76315.1"/>
    <property type="molecule type" value="Genomic_DNA"/>
</dbReference>
<gene>
    <name evidence="1" type="ORF">V1351_15440</name>
</gene>
<dbReference type="Gene3D" id="2.30.110.10">
    <property type="entry name" value="Electron Transport, Fmn-binding Protein, Chain A"/>
    <property type="match status" value="1"/>
</dbReference>
<sequence length="153" mass="16558">MTEEHDVERLSVDTCWALMRTTTVGRLAVVLDDHPDIFPINYAVDRGTAVFRTGEGSKVAGALSGAPVALEADGYDHETGRAWSVVVKGRARTITEVDDLMDTLDLALSPWQGGEKDRFIRITPGEVTGRRFGVVDPSTWGTLPSGSPRASTE</sequence>
<dbReference type="Pfam" id="PF12900">
    <property type="entry name" value="Pyridox_ox_2"/>
    <property type="match status" value="1"/>
</dbReference>
<dbReference type="RefSeq" id="WP_338749171.1">
    <property type="nucleotide sequence ID" value="NZ_CP144913.1"/>
</dbReference>
<dbReference type="SUPFAM" id="SSF50475">
    <property type="entry name" value="FMN-binding split barrel"/>
    <property type="match status" value="1"/>
</dbReference>
<reference evidence="1 2" key="1">
    <citation type="submission" date="2024-02" db="EMBL/GenBank/DDBJ databases">
        <title>Janibacter sp. nov., isolated from gut of marine sandworm.</title>
        <authorList>
            <person name="Kim B."/>
            <person name="Jun M.O."/>
            <person name="Shin N.-R."/>
        </authorList>
    </citation>
    <scope>NUCLEOTIDE SEQUENCE [LARGE SCALE GENOMIC DNA]</scope>
    <source>
        <strain evidence="1 2">A1S7</strain>
    </source>
</reference>
<protein>
    <submittedName>
        <fullName evidence="1">Pyridoxamine 5'-phosphate oxidase family protein</fullName>
    </submittedName>
</protein>